<dbReference type="OrthoDB" id="100006at2759"/>
<evidence type="ECO:0000256" key="6">
    <source>
        <dbReference type="SAM" id="Phobius"/>
    </source>
</evidence>
<evidence type="ECO:0000313" key="8">
    <source>
        <dbReference type="Proteomes" id="UP000321518"/>
    </source>
</evidence>
<keyword evidence="2 6" id="KW-0812">Transmembrane</keyword>
<protein>
    <submittedName>
        <fullName evidence="7">Integral membrane protein, glucose receptor Git3</fullName>
    </submittedName>
</protein>
<dbReference type="AlphaFoldDB" id="A0A511KER7"/>
<evidence type="ECO:0000256" key="2">
    <source>
        <dbReference type="ARBA" id="ARBA00022692"/>
    </source>
</evidence>
<dbReference type="Proteomes" id="UP000321518">
    <property type="component" value="Unassembled WGS sequence"/>
</dbReference>
<feature type="transmembrane region" description="Helical" evidence="6">
    <location>
        <begin position="273"/>
        <end position="296"/>
    </location>
</feature>
<dbReference type="GO" id="GO:0005886">
    <property type="term" value="C:plasma membrane"/>
    <property type="evidence" value="ECO:0007669"/>
    <property type="project" value="TreeGrafter"/>
</dbReference>
<feature type="transmembrane region" description="Helical" evidence="6">
    <location>
        <begin position="112"/>
        <end position="134"/>
    </location>
</feature>
<sequence length="497" mass="54230">MSDLYWVPLGDKRAGMHAVAISATMSLSLIVLLGSWIAWLLYRYYSKSAAERVDHETQAIRFLASSHGVLFLSLITGDLLQGIGFAMNYGWVHRDALPSMIHPTSACTAQAVFIQAGDLGSAFSSLIICVNLLLVILFKITPAMKWVWGTLAVEWIGVAVMTFAGPLAKRGAEVPFYGPAGGWCWVNTPYENERLYLHYLWVFVVAFFDLLFYSIIAIAIYLARQRGSLSQQQINGPAKVWRIMMLFPLVYIVTILPLSVYRLAYMAGHELSIHFALGAGFIFTLSGAANCCIYAFTRNIVSLNGLGDALRRGSGSASFGKSISKLSHLPRPSISFASSSNGRNESLIPIFSSPFSLLNSARRKSSSATAKSAVGALSGIRVDVETNVDGRSPSSFADGAARSGLFDPPPLTPLSQRFPGCGGLRSYQLRFDGAAERGADEEETPKSVERPFARLARWGSEDDELDVKDGEVLLEELDEEDRRRRASSGATLAENVV</sequence>
<dbReference type="EMBL" id="BJWK01000006">
    <property type="protein sequence ID" value="GEM08873.1"/>
    <property type="molecule type" value="Genomic_DNA"/>
</dbReference>
<proteinExistence type="predicted"/>
<feature type="transmembrane region" description="Helical" evidence="6">
    <location>
        <begin position="69"/>
        <end position="92"/>
    </location>
</feature>
<dbReference type="SUPFAM" id="SSF81321">
    <property type="entry name" value="Family A G protein-coupled receptor-like"/>
    <property type="match status" value="1"/>
</dbReference>
<feature type="transmembrane region" description="Helical" evidence="6">
    <location>
        <begin position="199"/>
        <end position="222"/>
    </location>
</feature>
<feature type="transmembrane region" description="Helical" evidence="6">
    <location>
        <begin position="20"/>
        <end position="42"/>
    </location>
</feature>
<organism evidence="7 8">
    <name type="scientific">Rhodotorula toruloides</name>
    <name type="common">Yeast</name>
    <name type="synonym">Rhodosporidium toruloides</name>
    <dbReference type="NCBI Taxonomy" id="5286"/>
    <lineage>
        <taxon>Eukaryota</taxon>
        <taxon>Fungi</taxon>
        <taxon>Dikarya</taxon>
        <taxon>Basidiomycota</taxon>
        <taxon>Pucciniomycotina</taxon>
        <taxon>Microbotryomycetes</taxon>
        <taxon>Sporidiobolales</taxon>
        <taxon>Sporidiobolaceae</taxon>
        <taxon>Rhodotorula</taxon>
    </lineage>
</organism>
<dbReference type="GO" id="GO:0004930">
    <property type="term" value="F:G protein-coupled receptor activity"/>
    <property type="evidence" value="ECO:0007669"/>
    <property type="project" value="TreeGrafter"/>
</dbReference>
<keyword evidence="3 6" id="KW-1133">Transmembrane helix</keyword>
<evidence type="ECO:0000256" key="5">
    <source>
        <dbReference type="SAM" id="MobiDB-lite"/>
    </source>
</evidence>
<evidence type="ECO:0000256" key="4">
    <source>
        <dbReference type="ARBA" id="ARBA00023136"/>
    </source>
</evidence>
<accession>A0A511KER7</accession>
<evidence type="ECO:0000256" key="3">
    <source>
        <dbReference type="ARBA" id="ARBA00022989"/>
    </source>
</evidence>
<dbReference type="GO" id="GO:0007189">
    <property type="term" value="P:adenylate cyclase-activating G protein-coupled receptor signaling pathway"/>
    <property type="evidence" value="ECO:0007669"/>
    <property type="project" value="TreeGrafter"/>
</dbReference>
<feature type="region of interest" description="Disordered" evidence="5">
    <location>
        <begin position="391"/>
        <end position="412"/>
    </location>
</feature>
<evidence type="ECO:0000256" key="1">
    <source>
        <dbReference type="ARBA" id="ARBA00004141"/>
    </source>
</evidence>
<evidence type="ECO:0000313" key="7">
    <source>
        <dbReference type="EMBL" id="GEM08873.1"/>
    </source>
</evidence>
<keyword evidence="4 6" id="KW-0472">Membrane</keyword>
<dbReference type="PANTHER" id="PTHR23112">
    <property type="entry name" value="G PROTEIN-COUPLED RECEPTOR 157-RELATED"/>
    <property type="match status" value="1"/>
</dbReference>
<name>A0A511KER7_RHOTO</name>
<comment type="subcellular location">
    <subcellularLocation>
        <location evidence="1">Membrane</location>
        <topology evidence="1">Multi-pass membrane protein</topology>
    </subcellularLocation>
</comment>
<dbReference type="PANTHER" id="PTHR23112:SF37">
    <property type="entry name" value="G PROTEIN-COUPLED RECEPTOR GPR1"/>
    <property type="match status" value="1"/>
</dbReference>
<feature type="transmembrane region" description="Helical" evidence="6">
    <location>
        <begin position="243"/>
        <end position="261"/>
    </location>
</feature>
<keyword evidence="7" id="KW-0675">Receptor</keyword>
<reference evidence="7 8" key="1">
    <citation type="submission" date="2019-07" db="EMBL/GenBank/DDBJ databases">
        <title>Rhodotorula toruloides NBRC10032 genome sequencing.</title>
        <authorList>
            <person name="Shida Y."/>
            <person name="Takaku H."/>
            <person name="Ogasawara W."/>
            <person name="Mori K."/>
        </authorList>
    </citation>
    <scope>NUCLEOTIDE SEQUENCE [LARGE SCALE GENOMIC DNA]</scope>
    <source>
        <strain evidence="7 8">NBRC10032</strain>
    </source>
</reference>
<comment type="caution">
    <text evidence="7">The sequence shown here is derived from an EMBL/GenBank/DDBJ whole genome shotgun (WGS) entry which is preliminary data.</text>
</comment>
<feature type="transmembrane region" description="Helical" evidence="6">
    <location>
        <begin position="146"/>
        <end position="168"/>
    </location>
</feature>
<dbReference type="Gene3D" id="1.20.1070.10">
    <property type="entry name" value="Rhodopsin 7-helix transmembrane proteins"/>
    <property type="match status" value="1"/>
</dbReference>
<gene>
    <name evidence="7" type="ORF">Rt10032_c06g2890</name>
</gene>